<protein>
    <submittedName>
        <fullName evidence="1">Uncharacterized protein</fullName>
    </submittedName>
</protein>
<proteinExistence type="predicted"/>
<dbReference type="EMBL" id="QEFD01000132">
    <property type="protein sequence ID" value="PVU75776.1"/>
    <property type="molecule type" value="Genomic_DNA"/>
</dbReference>
<dbReference type="Proteomes" id="UP000245638">
    <property type="component" value="Unassembled WGS sequence"/>
</dbReference>
<sequence>MIALADYELIAIKPGILIIKVENEELKIRIFPIPIHVIKSGENYSVQVNAVISVDTNIPKFGEQCSPQNIMLHRGVVPKEVNVVRKPEVEINVEGKGISVYLEITNLVVYPDLRDSGGSPCVMISWSSFQTVK</sequence>
<gene>
    <name evidence="1" type="ORF">DDW13_04440</name>
</gene>
<accession>A0A2T9X6R1</accession>
<organism evidence="1 2">
    <name type="scientific">Acidianus hospitalis</name>
    <dbReference type="NCBI Taxonomy" id="563177"/>
    <lineage>
        <taxon>Archaea</taxon>
        <taxon>Thermoproteota</taxon>
        <taxon>Thermoprotei</taxon>
        <taxon>Sulfolobales</taxon>
        <taxon>Sulfolobaceae</taxon>
        <taxon>Acidianus</taxon>
    </lineage>
</organism>
<comment type="caution">
    <text evidence="1">The sequence shown here is derived from an EMBL/GenBank/DDBJ whole genome shotgun (WGS) entry which is preliminary data.</text>
</comment>
<evidence type="ECO:0000313" key="2">
    <source>
        <dbReference type="Proteomes" id="UP000245638"/>
    </source>
</evidence>
<reference evidence="1 2" key="1">
    <citation type="journal article" date="2015" name="Appl. Environ. Microbiol.">
        <title>Nanoarchaeota, Their Sulfolobales Host, and Nanoarchaeota Virus Distribution across Yellowstone National Park Hot Springs.</title>
        <authorList>
            <person name="Munson-McGee J.H."/>
            <person name="Field E.K."/>
            <person name="Bateson M."/>
            <person name="Rooney C."/>
            <person name="Stepanauskas R."/>
            <person name="Young M.J."/>
        </authorList>
    </citation>
    <scope>NUCLEOTIDE SEQUENCE [LARGE SCALE GENOMIC DNA]</scope>
    <source>
        <strain evidence="1">SCGC AC-742_N10</strain>
    </source>
</reference>
<name>A0A2T9X6R1_9CREN</name>
<evidence type="ECO:0000313" key="1">
    <source>
        <dbReference type="EMBL" id="PVU75776.1"/>
    </source>
</evidence>
<dbReference type="AlphaFoldDB" id="A0A2T9X6R1"/>